<dbReference type="InterPro" id="IPR040442">
    <property type="entry name" value="Pyrv_kinase-like_dom_sf"/>
</dbReference>
<name>A0A224WX34_9LACT</name>
<evidence type="ECO:0000313" key="2">
    <source>
        <dbReference type="EMBL" id="GAX46879.1"/>
    </source>
</evidence>
<accession>A0A224WX34</accession>
<gene>
    <name evidence="2" type="ORF">RsY01_459</name>
</gene>
<comment type="caution">
    <text evidence="2">The sequence shown here is derived from an EMBL/GenBank/DDBJ whole genome shotgun (WGS) entry which is preliminary data.</text>
</comment>
<dbReference type="PANTHER" id="PTHR42905:SF7">
    <property type="entry name" value="PHOSPHOENOLPYRUVATE PHOSPHOMUTASE"/>
    <property type="match status" value="1"/>
</dbReference>
<keyword evidence="2" id="KW-0670">Pyruvate</keyword>
<dbReference type="InterPro" id="IPR015813">
    <property type="entry name" value="Pyrv/PenolPyrv_kinase-like_dom"/>
</dbReference>
<comment type="similarity">
    <text evidence="1">Belongs to the isocitrate lyase/PEP mutase superfamily. PEP mutase family.</text>
</comment>
<dbReference type="Proteomes" id="UP000218689">
    <property type="component" value="Unassembled WGS sequence"/>
</dbReference>
<dbReference type="CDD" id="cd00377">
    <property type="entry name" value="ICL_PEPM"/>
    <property type="match status" value="1"/>
</dbReference>
<organism evidence="2 3">
    <name type="scientific">Pseudolactococcus reticulitermitis</name>
    <dbReference type="NCBI Taxonomy" id="2025039"/>
    <lineage>
        <taxon>Bacteria</taxon>
        <taxon>Bacillati</taxon>
        <taxon>Bacillota</taxon>
        <taxon>Bacilli</taxon>
        <taxon>Lactobacillales</taxon>
        <taxon>Streptococcaceae</taxon>
        <taxon>Pseudolactococcus</taxon>
    </lineage>
</organism>
<evidence type="ECO:0000313" key="3">
    <source>
        <dbReference type="Proteomes" id="UP000218689"/>
    </source>
</evidence>
<sequence length="288" mass="32333">MKFLEKLINGQMRIMECHDALSGMIASQASFSLDDDYKEFDGLWISSLCDSLVRGRPDMEVVDISDRLQMIEKIKSVSSKDIIVDIDSGGNISQLFYTVKTLSERGINGIVIEDKIGIKFNSLYGKDNPQCQDTIENFRKKISIALKARINDDTVIIARIESLTLGKGIDDAVFRGIEYIEAGAEALLIHCITRQADDLFKVIEKIKRKYPSIPIVAVPTKFPEIEEEVLFDRGVNLVIYANHLLRAIIQPMEKVAVSILKNGRTSDVEHHLISINEVLNLIPKGIEV</sequence>
<dbReference type="SUPFAM" id="SSF51621">
    <property type="entry name" value="Phosphoenolpyruvate/pyruvate domain"/>
    <property type="match status" value="1"/>
</dbReference>
<dbReference type="RefSeq" id="WP_238594933.1">
    <property type="nucleotide sequence ID" value="NZ_BEDT01000001.1"/>
</dbReference>
<dbReference type="Pfam" id="PF13714">
    <property type="entry name" value="PEP_mutase"/>
    <property type="match status" value="1"/>
</dbReference>
<dbReference type="GO" id="GO:0003824">
    <property type="term" value="F:catalytic activity"/>
    <property type="evidence" value="ECO:0007669"/>
    <property type="project" value="InterPro"/>
</dbReference>
<dbReference type="Gene3D" id="3.20.20.60">
    <property type="entry name" value="Phosphoenolpyruvate-binding domains"/>
    <property type="match status" value="1"/>
</dbReference>
<reference evidence="3" key="1">
    <citation type="submission" date="2017-08" db="EMBL/GenBank/DDBJ databases">
        <title>Draft genome sequence of Lactococcus sp. strain Rs-Y01, isolated from the gut of the lower termite Reticulitermes speratus.</title>
        <authorList>
            <person name="Ohkuma M."/>
            <person name="Yuki M."/>
        </authorList>
    </citation>
    <scope>NUCLEOTIDE SEQUENCE [LARGE SCALE GENOMIC DNA]</scope>
    <source>
        <strain evidence="3">Rs-Y01</strain>
    </source>
</reference>
<proteinExistence type="inferred from homology"/>
<evidence type="ECO:0000256" key="1">
    <source>
        <dbReference type="ARBA" id="ARBA00038455"/>
    </source>
</evidence>
<dbReference type="InterPro" id="IPR039556">
    <property type="entry name" value="ICL/PEPM"/>
</dbReference>
<dbReference type="PANTHER" id="PTHR42905">
    <property type="entry name" value="PHOSPHOENOLPYRUVATE CARBOXYLASE"/>
    <property type="match status" value="1"/>
</dbReference>
<keyword evidence="3" id="KW-1185">Reference proteome</keyword>
<protein>
    <submittedName>
        <fullName evidence="2">Phosphoenolpyruvate phosphomutase</fullName>
    </submittedName>
</protein>
<dbReference type="EMBL" id="BEDT01000001">
    <property type="protein sequence ID" value="GAX46879.1"/>
    <property type="molecule type" value="Genomic_DNA"/>
</dbReference>
<dbReference type="AlphaFoldDB" id="A0A224WX34"/>